<dbReference type="InterPro" id="IPR016195">
    <property type="entry name" value="Pol/histidinol_Pase-like"/>
</dbReference>
<gene>
    <name evidence="2" type="ORF">C7383_101654</name>
</gene>
<reference evidence="2 3" key="1">
    <citation type="submission" date="2018-05" db="EMBL/GenBank/DDBJ databases">
        <authorList>
            <person name="Goeker M."/>
            <person name="Huntemann M."/>
            <person name="Clum A."/>
            <person name="Pillay M."/>
            <person name="Palaniappan K."/>
            <person name="Varghese N."/>
            <person name="Mikhailova N."/>
            <person name="Stamatis D."/>
            <person name="Reddy T."/>
            <person name="Daum C."/>
            <person name="Shapiro N."/>
            <person name="Ivanova N."/>
            <person name="Kyrpides N."/>
            <person name="Woyke T."/>
        </authorList>
    </citation>
    <scope>NUCLEOTIDE SEQUENCE [LARGE SCALE GENOMIC DNA]</scope>
    <source>
        <strain evidence="2 3">DSM 26524</strain>
    </source>
</reference>
<evidence type="ECO:0000313" key="2">
    <source>
        <dbReference type="EMBL" id="PWJ79273.1"/>
    </source>
</evidence>
<dbReference type="PANTHER" id="PTHR42924:SF3">
    <property type="entry name" value="POLYMERASE_HISTIDINOL PHOSPHATASE N-TERMINAL DOMAIN-CONTAINING PROTEIN"/>
    <property type="match status" value="1"/>
</dbReference>
<dbReference type="SUPFAM" id="SSF89550">
    <property type="entry name" value="PHP domain-like"/>
    <property type="match status" value="1"/>
</dbReference>
<feature type="domain" description="Polymerase/histidinol phosphatase N-terminal" evidence="1">
    <location>
        <begin position="4"/>
        <end position="69"/>
    </location>
</feature>
<sequence>MLKTDLHLHSRFSDGSYSPEEAAVQSVSAGLDIIALTDHFLPPDEALLGSLERKYSITILGGIECGTKDSDTNLSAHILGYGIRDYGPVMELMQPVLDSVNRNSLKQLALLQEMGYPVTEEEARKECSGPALYRQHINYVLFKKGIIPDMFGTWMKSMYKNNGPLEMAYDFPEPVPVIKAITEGGGIPVLAHPGQQQNYCLIPEFVKAGIKGIELVHPSNTPEDMNYIKLYAEENGLFVTGGSDCHGVLSSSGGQIGDYNMIYEDISFFPLNTILKRR</sequence>
<accession>A0AB73TAF7</accession>
<dbReference type="Gene3D" id="3.20.20.140">
    <property type="entry name" value="Metal-dependent hydrolases"/>
    <property type="match status" value="1"/>
</dbReference>
<organism evidence="2 3">
    <name type="scientific">Murimonas intestini</name>
    <dbReference type="NCBI Taxonomy" id="1337051"/>
    <lineage>
        <taxon>Bacteria</taxon>
        <taxon>Bacillati</taxon>
        <taxon>Bacillota</taxon>
        <taxon>Clostridia</taxon>
        <taxon>Lachnospirales</taxon>
        <taxon>Lachnospiraceae</taxon>
        <taxon>Murimonas</taxon>
    </lineage>
</organism>
<dbReference type="Pfam" id="PF02811">
    <property type="entry name" value="PHP"/>
    <property type="match status" value="1"/>
</dbReference>
<name>A0AB73TAF7_9FIRM</name>
<keyword evidence="3" id="KW-1185">Reference proteome</keyword>
<dbReference type="InterPro" id="IPR004013">
    <property type="entry name" value="PHP_dom"/>
</dbReference>
<dbReference type="Gene3D" id="1.10.150.650">
    <property type="match status" value="1"/>
</dbReference>
<dbReference type="AlphaFoldDB" id="A0AB73TAF7"/>
<dbReference type="CDD" id="cd07438">
    <property type="entry name" value="PHP_HisPPase_AMP"/>
    <property type="match status" value="1"/>
</dbReference>
<protein>
    <recommendedName>
        <fullName evidence="1">Polymerase/histidinol phosphatase N-terminal domain-containing protein</fullName>
    </recommendedName>
</protein>
<dbReference type="Proteomes" id="UP000245412">
    <property type="component" value="Unassembled WGS sequence"/>
</dbReference>
<evidence type="ECO:0000259" key="1">
    <source>
        <dbReference type="SMART" id="SM00481"/>
    </source>
</evidence>
<dbReference type="EMBL" id="QGGY01000001">
    <property type="protein sequence ID" value="PWJ79273.1"/>
    <property type="molecule type" value="Genomic_DNA"/>
</dbReference>
<dbReference type="InterPro" id="IPR003141">
    <property type="entry name" value="Pol/His_phosphatase_N"/>
</dbReference>
<dbReference type="InterPro" id="IPR052018">
    <property type="entry name" value="PHP_domain"/>
</dbReference>
<proteinExistence type="predicted"/>
<dbReference type="RefSeq" id="WP_109624668.1">
    <property type="nucleotide sequence ID" value="NZ_JANKBI010000001.1"/>
</dbReference>
<dbReference type="PANTHER" id="PTHR42924">
    <property type="entry name" value="EXONUCLEASE"/>
    <property type="match status" value="1"/>
</dbReference>
<dbReference type="GO" id="GO:0004534">
    <property type="term" value="F:5'-3' RNA exonuclease activity"/>
    <property type="evidence" value="ECO:0007669"/>
    <property type="project" value="TreeGrafter"/>
</dbReference>
<evidence type="ECO:0000313" key="3">
    <source>
        <dbReference type="Proteomes" id="UP000245412"/>
    </source>
</evidence>
<dbReference type="SMART" id="SM00481">
    <property type="entry name" value="POLIIIAc"/>
    <property type="match status" value="1"/>
</dbReference>
<dbReference type="GO" id="GO:0035312">
    <property type="term" value="F:5'-3' DNA exonuclease activity"/>
    <property type="evidence" value="ECO:0007669"/>
    <property type="project" value="TreeGrafter"/>
</dbReference>
<comment type="caution">
    <text evidence="2">The sequence shown here is derived from an EMBL/GenBank/DDBJ whole genome shotgun (WGS) entry which is preliminary data.</text>
</comment>